<dbReference type="SUPFAM" id="SSF49503">
    <property type="entry name" value="Cupredoxins"/>
    <property type="match status" value="1"/>
</dbReference>
<evidence type="ECO:0000313" key="1">
    <source>
        <dbReference type="EMBL" id="RAJ98445.1"/>
    </source>
</evidence>
<reference evidence="2 4" key="1">
    <citation type="journal article" date="2018" name="Front. Microbiol.">
        <title>Genome-Based Analysis Reveals the Taxonomy and Diversity of the Family Idiomarinaceae.</title>
        <authorList>
            <person name="Liu Y."/>
            <person name="Lai Q."/>
            <person name="Shao Z."/>
        </authorList>
    </citation>
    <scope>NUCLEOTIDE SEQUENCE [LARGE SCALE GENOMIC DNA]</scope>
    <source>
        <strain evidence="2 4">CF12-14</strain>
    </source>
</reference>
<keyword evidence="4" id="KW-1185">Reference proteome</keyword>
<organism evidence="1 3">
    <name type="scientific">Aliidiomarina maris</name>
    <dbReference type="NCBI Taxonomy" id="531312"/>
    <lineage>
        <taxon>Bacteria</taxon>
        <taxon>Pseudomonadati</taxon>
        <taxon>Pseudomonadota</taxon>
        <taxon>Gammaproteobacteria</taxon>
        <taxon>Alteromonadales</taxon>
        <taxon>Idiomarinaceae</taxon>
        <taxon>Aliidiomarina</taxon>
    </lineage>
</organism>
<protein>
    <submittedName>
        <fullName evidence="2">Methylamine utilization protein</fullName>
    </submittedName>
    <submittedName>
        <fullName evidence="1">Plastocyanin</fullName>
    </submittedName>
</protein>
<dbReference type="EMBL" id="PIPK01000005">
    <property type="protein sequence ID" value="RUO24741.1"/>
    <property type="molecule type" value="Genomic_DNA"/>
</dbReference>
<reference evidence="1 3" key="2">
    <citation type="submission" date="2018-06" db="EMBL/GenBank/DDBJ databases">
        <title>Genomic Encyclopedia of Type Strains, Phase III (KMG-III): the genomes of soil and plant-associated and newly described type strains.</title>
        <authorList>
            <person name="Whitman W."/>
        </authorList>
    </citation>
    <scope>NUCLEOTIDE SEQUENCE [LARGE SCALE GENOMIC DNA]</scope>
    <source>
        <strain evidence="1 3">CGMCC 1.15366</strain>
    </source>
</reference>
<dbReference type="OrthoDB" id="9772097at2"/>
<dbReference type="RefSeq" id="WP_111569280.1">
    <property type="nucleotide sequence ID" value="NZ_PIPK01000005.1"/>
</dbReference>
<evidence type="ECO:0000313" key="3">
    <source>
        <dbReference type="Proteomes" id="UP000249203"/>
    </source>
</evidence>
<evidence type="ECO:0000313" key="4">
    <source>
        <dbReference type="Proteomes" id="UP000287865"/>
    </source>
</evidence>
<dbReference type="Proteomes" id="UP000249203">
    <property type="component" value="Unassembled WGS sequence"/>
</dbReference>
<sequence length="213" mass="23695">MMLSAWISTILAVAAPASVSVTDASGAPLADAVLVRFEQNFTPPAAPQQFQMQQKNHQFSPLLLVIQQGDKIDFPNNDAVRHHVYSFSSPRPFEFQLYSTGESRTMDFPEQGLVVVGCNIHDQMVGYILIGADTYAVSDANGALSLPANYTADGSWHVWHRWMLEQGMQPQPVTYTHEALQTGSFQVNVRQPAPTTDSELDSRFRRRTLNRGN</sequence>
<accession>A0A327X1L4</accession>
<proteinExistence type="predicted"/>
<dbReference type="EMBL" id="QLMD01000005">
    <property type="protein sequence ID" value="RAJ98445.1"/>
    <property type="molecule type" value="Genomic_DNA"/>
</dbReference>
<name>A0A327X1L4_9GAMM</name>
<dbReference type="Proteomes" id="UP000287865">
    <property type="component" value="Unassembled WGS sequence"/>
</dbReference>
<comment type="caution">
    <text evidence="1">The sequence shown here is derived from an EMBL/GenBank/DDBJ whole genome shotgun (WGS) entry which is preliminary data.</text>
</comment>
<evidence type="ECO:0000313" key="2">
    <source>
        <dbReference type="EMBL" id="RUO24741.1"/>
    </source>
</evidence>
<dbReference type="Gene3D" id="2.60.40.420">
    <property type="entry name" value="Cupredoxins - blue copper proteins"/>
    <property type="match status" value="1"/>
</dbReference>
<dbReference type="AlphaFoldDB" id="A0A327X1L4"/>
<gene>
    <name evidence="1" type="ORF">B0I24_105198</name>
    <name evidence="2" type="ORF">CWE07_06765</name>
</gene>
<dbReference type="InterPro" id="IPR008972">
    <property type="entry name" value="Cupredoxin"/>
</dbReference>